<organism evidence="1 2">
    <name type="scientific">Caerostris extrusa</name>
    <name type="common">Bark spider</name>
    <name type="synonym">Caerostris bankana</name>
    <dbReference type="NCBI Taxonomy" id="172846"/>
    <lineage>
        <taxon>Eukaryota</taxon>
        <taxon>Metazoa</taxon>
        <taxon>Ecdysozoa</taxon>
        <taxon>Arthropoda</taxon>
        <taxon>Chelicerata</taxon>
        <taxon>Arachnida</taxon>
        <taxon>Araneae</taxon>
        <taxon>Araneomorphae</taxon>
        <taxon>Entelegynae</taxon>
        <taxon>Araneoidea</taxon>
        <taxon>Araneidae</taxon>
        <taxon>Caerostris</taxon>
    </lineage>
</organism>
<keyword evidence="2" id="KW-1185">Reference proteome</keyword>
<evidence type="ECO:0000313" key="2">
    <source>
        <dbReference type="Proteomes" id="UP001054945"/>
    </source>
</evidence>
<dbReference type="Proteomes" id="UP001054945">
    <property type="component" value="Unassembled WGS sequence"/>
</dbReference>
<reference evidence="1 2" key="1">
    <citation type="submission" date="2021-06" db="EMBL/GenBank/DDBJ databases">
        <title>Caerostris extrusa draft genome.</title>
        <authorList>
            <person name="Kono N."/>
            <person name="Arakawa K."/>
        </authorList>
    </citation>
    <scope>NUCLEOTIDE SEQUENCE [LARGE SCALE GENOMIC DNA]</scope>
</reference>
<comment type="caution">
    <text evidence="1">The sequence shown here is derived from an EMBL/GenBank/DDBJ whole genome shotgun (WGS) entry which is preliminary data.</text>
</comment>
<dbReference type="AlphaFoldDB" id="A0AAV4RLW1"/>
<sequence>MLPRDKSCVVLVPRRCIARGVLSGTVAQRGEGRHLKVVFSTVTVTDLKLDDHGASTTPCLFNTEEVEAEDLSTCTTNPIRAAAEGGCTGKVFPCTRGATHDCIRAALGPASPRCQTKAVKKMVR</sequence>
<protein>
    <submittedName>
        <fullName evidence="1">Uncharacterized protein</fullName>
    </submittedName>
</protein>
<dbReference type="EMBL" id="BPLR01008136">
    <property type="protein sequence ID" value="GIY22342.1"/>
    <property type="molecule type" value="Genomic_DNA"/>
</dbReference>
<evidence type="ECO:0000313" key="1">
    <source>
        <dbReference type="EMBL" id="GIY22342.1"/>
    </source>
</evidence>
<accession>A0AAV4RLW1</accession>
<name>A0AAV4RLW1_CAEEX</name>
<gene>
    <name evidence="1" type="ORF">CEXT_403891</name>
</gene>
<proteinExistence type="predicted"/>